<feature type="compositionally biased region" description="Polar residues" evidence="4">
    <location>
        <begin position="146"/>
        <end position="155"/>
    </location>
</feature>
<evidence type="ECO:0000313" key="7">
    <source>
        <dbReference type="Proteomes" id="UP000750334"/>
    </source>
</evidence>
<dbReference type="PANTHER" id="PTHR46026">
    <property type="entry name" value="RHO-TYPE GUANINE NUCLEOTIDE EXCHANGE FACTOR, ISOFORM F"/>
    <property type="match status" value="1"/>
</dbReference>
<evidence type="ECO:0000256" key="2">
    <source>
        <dbReference type="PROSITE-ProRule" id="PRU00192"/>
    </source>
</evidence>
<feature type="coiled-coil region" evidence="3">
    <location>
        <begin position="437"/>
        <end position="464"/>
    </location>
</feature>
<feature type="compositionally biased region" description="Pro residues" evidence="4">
    <location>
        <begin position="599"/>
        <end position="625"/>
    </location>
</feature>
<evidence type="ECO:0000313" key="6">
    <source>
        <dbReference type="EMBL" id="KAG0669425.1"/>
    </source>
</evidence>
<feature type="region of interest" description="Disordered" evidence="4">
    <location>
        <begin position="182"/>
        <end position="380"/>
    </location>
</feature>
<dbReference type="CDD" id="cd11887">
    <property type="entry name" value="SH3_Bbc1"/>
    <property type="match status" value="1"/>
</dbReference>
<gene>
    <name evidence="6" type="ORF">C6P45_003778</name>
</gene>
<feature type="region of interest" description="Disordered" evidence="4">
    <location>
        <begin position="137"/>
        <end position="168"/>
    </location>
</feature>
<dbReference type="InterPro" id="IPR001452">
    <property type="entry name" value="SH3_domain"/>
</dbReference>
<accession>A0A9P7BBM4</accession>
<feature type="domain" description="SH3" evidence="5">
    <location>
        <begin position="5"/>
        <end position="70"/>
    </location>
</feature>
<evidence type="ECO:0000256" key="4">
    <source>
        <dbReference type="SAM" id="MobiDB-lite"/>
    </source>
</evidence>
<feature type="compositionally biased region" description="Basic and acidic residues" evidence="4">
    <location>
        <begin position="677"/>
        <end position="686"/>
    </location>
</feature>
<dbReference type="AlphaFoldDB" id="A0A9P7BBM4"/>
<dbReference type="EMBL" id="PUHR01000041">
    <property type="protein sequence ID" value="KAG0669425.1"/>
    <property type="molecule type" value="Genomic_DNA"/>
</dbReference>
<dbReference type="SUPFAM" id="SSF50044">
    <property type="entry name" value="SH3-domain"/>
    <property type="match status" value="1"/>
</dbReference>
<feature type="compositionally biased region" description="Polar residues" evidence="4">
    <location>
        <begin position="699"/>
        <end position="710"/>
    </location>
</feature>
<keyword evidence="3" id="KW-0175">Coiled coil</keyword>
<feature type="compositionally biased region" description="Basic and acidic residues" evidence="4">
    <location>
        <begin position="337"/>
        <end position="348"/>
    </location>
</feature>
<protein>
    <recommendedName>
        <fullName evidence="5">SH3 domain-containing protein</fullName>
    </recommendedName>
</protein>
<feature type="compositionally biased region" description="Acidic residues" evidence="4">
    <location>
        <begin position="310"/>
        <end position="336"/>
    </location>
</feature>
<dbReference type="InterPro" id="IPR036028">
    <property type="entry name" value="SH3-like_dom_sf"/>
</dbReference>
<name>A0A9P7BBM4_MAUEX</name>
<dbReference type="Proteomes" id="UP000750334">
    <property type="component" value="Unassembled WGS sequence"/>
</dbReference>
<feature type="compositionally biased region" description="Pro residues" evidence="4">
    <location>
        <begin position="216"/>
        <end position="225"/>
    </location>
</feature>
<feature type="compositionally biased region" description="Low complexity" evidence="4">
    <location>
        <begin position="361"/>
        <end position="375"/>
    </location>
</feature>
<sequence length="969" mass="106328">MGEPSTPFEVVAQFPYQSEYEDDLNFNKGQKINVTSIEDDEWYYGEYTDLSTGDLIQGIFPKSFVIVETAEPSTTTVLEPTKTEPQAPVPEATPIKEAAPITVASETVKEKVPSHLKQTIKEDGYIPMPKKNLFEESPVKIPKNVNIPTPVNASSNDDRPKTEDDLPKMSLKERIALLQEQQRLQAEREAAEAAAEEEEANQADATEEVKTEIPEPTIPSVPPSIPNVNDSSDDDTNMQEIQPSHQESIKEPPIPQAPFQAPQVDTDSEEEKQVPITESKVPEIQKVLSVGEHMEIPTQDIEPQTMEETKPEDEETTKDEEDGEDDDEEEEEEDTEESRRAALRERMAKLAGAGRFGGAAGFNPFGAPAPSAPSKSTKKKVKKVVSNAAENEAAEELSEMPEAVPIMPFADPNAVPFLKKKISNAEKQAGEAVENVNQTVESSKKDADENIDKLKEMHHKAYQNIPGPTGDSGDEFEDAINSMSDTIDNAFNQVSDKTNEAKDYLSEDKINGVSLNTPDIPTKLHDDVEKTVGLENQDGETPVIPLIPQVDESLKKDITSSIPSIPGVPPAPEHERAPPIPPFPVAEPSREEESLQKRPPMPPSVPVPEIPSVAPPIPSIPPVPSSVPAIPTSGPEASSDNEPYVRAPPPPPPVGNMGDESPENDFPHGAPPPPPPPHRESREVPEVSRAPPPPPPGNSAPTLPSISSDSQSLKLNKTISELDVSLRNIKIGFDANDSWFLEKSAPKEIIESKLKYSLSVDDTVIEKRGHKRWIHRSFYYMFETFVILSLSVVFDTENPHSTAVLIDEEYFPTPEKLADKNIAGPYNAAIVQQCQALAGKESVSQNFVSDIIPKLGKDVVLPIDNRTFGSVILDYKAGSELAQESLKSIKEGDIVVIRKAKFETHKGVVTVGDPNLFVAVVTSYDFTKGKIRVIEEHKGVLVQSSYRLSKMKSGKMKVFRVLSNEVFGW</sequence>
<reference evidence="6 7" key="1">
    <citation type="submission" date="2020-11" db="EMBL/GenBank/DDBJ databases">
        <title>Kefir isolates.</title>
        <authorList>
            <person name="Marcisauskas S."/>
            <person name="Kim Y."/>
            <person name="Blasche S."/>
        </authorList>
    </citation>
    <scope>NUCLEOTIDE SEQUENCE [LARGE SCALE GENOMIC DNA]</scope>
    <source>
        <strain evidence="6 7">OG2</strain>
    </source>
</reference>
<dbReference type="Gene3D" id="2.30.30.40">
    <property type="entry name" value="SH3 Domains"/>
    <property type="match status" value="1"/>
</dbReference>
<keyword evidence="7" id="KW-1185">Reference proteome</keyword>
<dbReference type="OrthoDB" id="207120at2759"/>
<comment type="caution">
    <text evidence="6">The sequence shown here is derived from an EMBL/GenBank/DDBJ whole genome shotgun (WGS) entry which is preliminary data.</text>
</comment>
<dbReference type="InterPro" id="IPR057402">
    <property type="entry name" value="AIM3_BBC1_C"/>
</dbReference>
<dbReference type="PROSITE" id="PS50002">
    <property type="entry name" value="SH3"/>
    <property type="match status" value="1"/>
</dbReference>
<dbReference type="PANTHER" id="PTHR46026:SF1">
    <property type="entry name" value="RHO-TYPE GUANINE NUCLEOTIDE EXCHANGE FACTOR, ISOFORM F"/>
    <property type="match status" value="1"/>
</dbReference>
<evidence type="ECO:0000256" key="1">
    <source>
        <dbReference type="ARBA" id="ARBA00022443"/>
    </source>
</evidence>
<feature type="region of interest" description="Disordered" evidence="4">
    <location>
        <begin position="548"/>
        <end position="710"/>
    </location>
</feature>
<dbReference type="Pfam" id="PF00018">
    <property type="entry name" value="SH3_1"/>
    <property type="match status" value="1"/>
</dbReference>
<evidence type="ECO:0000256" key="3">
    <source>
        <dbReference type="SAM" id="Coils"/>
    </source>
</evidence>
<evidence type="ECO:0000259" key="5">
    <source>
        <dbReference type="PROSITE" id="PS50002"/>
    </source>
</evidence>
<keyword evidence="1 2" id="KW-0728">SH3 domain</keyword>
<feature type="compositionally biased region" description="Basic and acidic residues" evidence="4">
    <location>
        <begin position="156"/>
        <end position="168"/>
    </location>
</feature>
<dbReference type="SMART" id="SM00326">
    <property type="entry name" value="SH3"/>
    <property type="match status" value="1"/>
</dbReference>
<dbReference type="InterPro" id="IPR035552">
    <property type="entry name" value="Mti1_SH3"/>
</dbReference>
<organism evidence="6 7">
    <name type="scientific">Maudiozyma exigua</name>
    <name type="common">Yeast</name>
    <name type="synonym">Kazachstania exigua</name>
    <dbReference type="NCBI Taxonomy" id="34358"/>
    <lineage>
        <taxon>Eukaryota</taxon>
        <taxon>Fungi</taxon>
        <taxon>Dikarya</taxon>
        <taxon>Ascomycota</taxon>
        <taxon>Saccharomycotina</taxon>
        <taxon>Saccharomycetes</taxon>
        <taxon>Saccharomycetales</taxon>
        <taxon>Saccharomycetaceae</taxon>
        <taxon>Maudiozyma</taxon>
    </lineage>
</organism>
<proteinExistence type="predicted"/>
<dbReference type="Pfam" id="PF25459">
    <property type="entry name" value="AIM3_BBC1_C"/>
    <property type="match status" value="1"/>
</dbReference>